<keyword evidence="3" id="KW-1185">Reference proteome</keyword>
<dbReference type="PANTHER" id="PTHR43179:SF7">
    <property type="entry name" value="RHAMNOSYLTRANSFERASE WBBL"/>
    <property type="match status" value="1"/>
</dbReference>
<organism evidence="2 3">
    <name type="scientific">Candidatus Brocadia sapporoensis</name>
    <dbReference type="NCBI Taxonomy" id="392547"/>
    <lineage>
        <taxon>Bacteria</taxon>
        <taxon>Pseudomonadati</taxon>
        <taxon>Planctomycetota</taxon>
        <taxon>Candidatus Brocadiia</taxon>
        <taxon>Candidatus Brocadiales</taxon>
        <taxon>Candidatus Brocadiaceae</taxon>
        <taxon>Candidatus Brocadia</taxon>
    </lineage>
</organism>
<reference evidence="2 3" key="1">
    <citation type="journal article" date="2016" name="Genome Announc.">
        <title>Draft Genome Sequence of the Anaerobic Ammonium-Oxidizing Bacterium 'Candidatus Brocadia sp. 40'.</title>
        <authorList>
            <person name="Ali M."/>
            <person name="Haroon M.F."/>
            <person name="Narita Y."/>
            <person name="Zhang L."/>
            <person name="Rangel Shaw D."/>
            <person name="Okabe S."/>
            <person name="Saikaly P.E."/>
        </authorList>
    </citation>
    <scope>NUCLEOTIDE SEQUENCE [LARGE SCALE GENOMIC DNA]</scope>
    <source>
        <strain evidence="2 3">40</strain>
    </source>
</reference>
<evidence type="ECO:0000313" key="3">
    <source>
        <dbReference type="Proteomes" id="UP000242219"/>
    </source>
</evidence>
<dbReference type="RefSeq" id="WP_070066133.1">
    <property type="nucleotide sequence ID" value="NZ_MJUW02000022.1"/>
</dbReference>
<dbReference type="Pfam" id="PF00535">
    <property type="entry name" value="Glycos_transf_2"/>
    <property type="match status" value="1"/>
</dbReference>
<dbReference type="Proteomes" id="UP000242219">
    <property type="component" value="Unassembled WGS sequence"/>
</dbReference>
<accession>A0A1V6M2S3</accession>
<evidence type="ECO:0000259" key="1">
    <source>
        <dbReference type="Pfam" id="PF00535"/>
    </source>
</evidence>
<dbReference type="PANTHER" id="PTHR43179">
    <property type="entry name" value="RHAMNOSYLTRANSFERASE WBBL"/>
    <property type="match status" value="1"/>
</dbReference>
<feature type="domain" description="Glycosyltransferase 2-like" evidence="1">
    <location>
        <begin position="4"/>
        <end position="120"/>
    </location>
</feature>
<proteinExistence type="predicted"/>
<dbReference type="CDD" id="cd04186">
    <property type="entry name" value="GT_2_like_c"/>
    <property type="match status" value="1"/>
</dbReference>
<name>A0A1V6M2S3_9BACT</name>
<comment type="caution">
    <text evidence="2">The sequence shown here is derived from an EMBL/GenBank/DDBJ whole genome shotgun (WGS) entry which is preliminary data.</text>
</comment>
<dbReference type="InterPro" id="IPR029044">
    <property type="entry name" value="Nucleotide-diphossugar_trans"/>
</dbReference>
<dbReference type="AlphaFoldDB" id="A0A1V6M2S3"/>
<dbReference type="EMBL" id="MJUW02000022">
    <property type="protein sequence ID" value="OQD46711.1"/>
    <property type="molecule type" value="Genomic_DNA"/>
</dbReference>
<dbReference type="InterPro" id="IPR001173">
    <property type="entry name" value="Glyco_trans_2-like"/>
</dbReference>
<sequence>MKVSVILVNYNSAVLLRQCLKSVYEQTKGISFEVIVVDNASSDDSRQIVHSEFPDVKLIESPVNLGFSRGNNLGASVAKGKYLLFLNADTILVENSITLLADFLDEHPVVGAVGPKILFEDRHFQLSAGRLPGLAVEFIDKIVHFFARRWRKVVCPILEHWYSNTKAPGWLTGACLMVRHNAFLQTRGFDENIFMYFEDKDLCKRINSSGWQIIYYPQTSIIHILAGSSGSVDKHKINELYRTSQLYYYRKHLGRLQSVILRWYLRATGKLQCQR</sequence>
<gene>
    <name evidence="2" type="ORF">BIY37_01800</name>
</gene>
<protein>
    <recommendedName>
        <fullName evidence="1">Glycosyltransferase 2-like domain-containing protein</fullName>
    </recommendedName>
</protein>
<dbReference type="SUPFAM" id="SSF53448">
    <property type="entry name" value="Nucleotide-diphospho-sugar transferases"/>
    <property type="match status" value="1"/>
</dbReference>
<dbReference type="Gene3D" id="3.90.550.10">
    <property type="entry name" value="Spore Coat Polysaccharide Biosynthesis Protein SpsA, Chain A"/>
    <property type="match status" value="1"/>
</dbReference>
<evidence type="ECO:0000313" key="2">
    <source>
        <dbReference type="EMBL" id="OQD46711.1"/>
    </source>
</evidence>